<comment type="subunit">
    <text evidence="7">Consists of a catalytic RNA component (M1 or rnpB) and a protein subunit.</text>
</comment>
<sequence>MKSVSLRNQKDFDGVFNEKNVFGNRHFTLFYKKNGESFNRIGIIVSKKISKKAVCRNRIRRQIKESFRQRQVGVKTGYDLIIIAKARCLNDAFSDLDRSLDHLFYKTKLKK</sequence>
<dbReference type="InterPro" id="IPR020568">
    <property type="entry name" value="Ribosomal_Su5_D2-typ_SF"/>
</dbReference>
<evidence type="ECO:0000256" key="1">
    <source>
        <dbReference type="ARBA" id="ARBA00002663"/>
    </source>
</evidence>
<evidence type="ECO:0000256" key="8">
    <source>
        <dbReference type="NCBIfam" id="TIGR00188"/>
    </source>
</evidence>
<keyword evidence="3 7" id="KW-0540">Nuclease</keyword>
<keyword evidence="5 7" id="KW-0378">Hydrolase</keyword>
<proteinExistence type="inferred from homology"/>
<dbReference type="Proteomes" id="UP000199394">
    <property type="component" value="Unassembled WGS sequence"/>
</dbReference>
<dbReference type="PANTHER" id="PTHR33992:SF1">
    <property type="entry name" value="RIBONUCLEASE P PROTEIN COMPONENT"/>
    <property type="match status" value="1"/>
</dbReference>
<keyword evidence="2 7" id="KW-0819">tRNA processing</keyword>
<dbReference type="AlphaFoldDB" id="A0A1H3X499"/>
<dbReference type="SUPFAM" id="SSF54211">
    <property type="entry name" value="Ribosomal protein S5 domain 2-like"/>
    <property type="match status" value="1"/>
</dbReference>
<accession>A0A1H3X499</accession>
<dbReference type="NCBIfam" id="TIGR00188">
    <property type="entry name" value="rnpA"/>
    <property type="match status" value="1"/>
</dbReference>
<dbReference type="InterPro" id="IPR000100">
    <property type="entry name" value="RNase_P"/>
</dbReference>
<dbReference type="EMBL" id="FNRK01000001">
    <property type="protein sequence ID" value="SDZ93442.1"/>
    <property type="molecule type" value="Genomic_DNA"/>
</dbReference>
<evidence type="ECO:0000313" key="9">
    <source>
        <dbReference type="EMBL" id="SDZ93442.1"/>
    </source>
</evidence>
<evidence type="ECO:0000256" key="4">
    <source>
        <dbReference type="ARBA" id="ARBA00022759"/>
    </source>
</evidence>
<dbReference type="GO" id="GO:0000049">
    <property type="term" value="F:tRNA binding"/>
    <property type="evidence" value="ECO:0007669"/>
    <property type="project" value="UniProtKB-UniRule"/>
</dbReference>
<evidence type="ECO:0000256" key="7">
    <source>
        <dbReference type="HAMAP-Rule" id="MF_00227"/>
    </source>
</evidence>
<dbReference type="STRING" id="81409.SAMN04515656_101194"/>
<dbReference type="GO" id="GO:0001682">
    <property type="term" value="P:tRNA 5'-leader removal"/>
    <property type="evidence" value="ECO:0007669"/>
    <property type="project" value="UniProtKB-UniRule"/>
</dbReference>
<evidence type="ECO:0000256" key="6">
    <source>
        <dbReference type="ARBA" id="ARBA00022884"/>
    </source>
</evidence>
<comment type="function">
    <text evidence="1 7">RNaseP catalyzes the removal of the 5'-leader sequence from pre-tRNA to produce the mature 5'-terminus. It can also cleave other RNA substrates such as 4.5S RNA. The protein component plays an auxiliary but essential role in vivo by binding to the 5'-leader sequence and broadening the substrate specificity of the ribozyme.</text>
</comment>
<dbReference type="OrthoDB" id="9810867at2"/>
<keyword evidence="6 7" id="KW-0694">RNA-binding</keyword>
<organism evidence="9 10">
    <name type="scientific">Eubacterium aggregans</name>
    <dbReference type="NCBI Taxonomy" id="81409"/>
    <lineage>
        <taxon>Bacteria</taxon>
        <taxon>Bacillati</taxon>
        <taxon>Bacillota</taxon>
        <taxon>Clostridia</taxon>
        <taxon>Eubacteriales</taxon>
        <taxon>Eubacteriaceae</taxon>
        <taxon>Eubacterium</taxon>
    </lineage>
</organism>
<dbReference type="GO" id="GO:0004526">
    <property type="term" value="F:ribonuclease P activity"/>
    <property type="evidence" value="ECO:0007669"/>
    <property type="project" value="UniProtKB-UniRule"/>
</dbReference>
<evidence type="ECO:0000313" key="10">
    <source>
        <dbReference type="Proteomes" id="UP000199394"/>
    </source>
</evidence>
<dbReference type="RefSeq" id="WP_090304233.1">
    <property type="nucleotide sequence ID" value="NZ_FNRK01000001.1"/>
</dbReference>
<comment type="catalytic activity">
    <reaction evidence="7">
        <text>Endonucleolytic cleavage of RNA, removing 5'-extranucleotides from tRNA precursor.</text>
        <dbReference type="EC" id="3.1.26.5"/>
    </reaction>
</comment>
<evidence type="ECO:0000256" key="2">
    <source>
        <dbReference type="ARBA" id="ARBA00022694"/>
    </source>
</evidence>
<dbReference type="PROSITE" id="PS00648">
    <property type="entry name" value="RIBONUCLEASE_P"/>
    <property type="match status" value="1"/>
</dbReference>
<keyword evidence="4 7" id="KW-0255">Endonuclease</keyword>
<dbReference type="EC" id="3.1.26.5" evidence="7 8"/>
<dbReference type="Pfam" id="PF00825">
    <property type="entry name" value="Ribonuclease_P"/>
    <property type="match status" value="1"/>
</dbReference>
<name>A0A1H3X499_9FIRM</name>
<comment type="similarity">
    <text evidence="7">Belongs to the RnpA family.</text>
</comment>
<dbReference type="GO" id="GO:0042781">
    <property type="term" value="F:3'-tRNA processing endoribonuclease activity"/>
    <property type="evidence" value="ECO:0007669"/>
    <property type="project" value="TreeGrafter"/>
</dbReference>
<dbReference type="GO" id="GO:0030677">
    <property type="term" value="C:ribonuclease P complex"/>
    <property type="evidence" value="ECO:0007669"/>
    <property type="project" value="TreeGrafter"/>
</dbReference>
<dbReference type="Gene3D" id="3.30.230.10">
    <property type="match status" value="1"/>
</dbReference>
<reference evidence="9 10" key="1">
    <citation type="submission" date="2016-10" db="EMBL/GenBank/DDBJ databases">
        <authorList>
            <person name="de Groot N.N."/>
        </authorList>
    </citation>
    <scope>NUCLEOTIDE SEQUENCE [LARGE SCALE GENOMIC DNA]</scope>
    <source>
        <strain evidence="9 10">SR12</strain>
    </source>
</reference>
<gene>
    <name evidence="7" type="primary">rnpA</name>
    <name evidence="9" type="ORF">SAMN04515656_101194</name>
</gene>
<keyword evidence="10" id="KW-1185">Reference proteome</keyword>
<protein>
    <recommendedName>
        <fullName evidence="7 8">Ribonuclease P protein component</fullName>
        <shortName evidence="7">RNase P protein</shortName>
        <shortName evidence="7">RNaseP protein</shortName>
        <ecNumber evidence="7 8">3.1.26.5</ecNumber>
    </recommendedName>
    <alternativeName>
        <fullName evidence="7">Protein C5</fullName>
    </alternativeName>
</protein>
<dbReference type="HAMAP" id="MF_00227">
    <property type="entry name" value="RNase_P"/>
    <property type="match status" value="1"/>
</dbReference>
<dbReference type="PANTHER" id="PTHR33992">
    <property type="entry name" value="RIBONUCLEASE P PROTEIN COMPONENT"/>
    <property type="match status" value="1"/>
</dbReference>
<dbReference type="InterPro" id="IPR014721">
    <property type="entry name" value="Ribsml_uS5_D2-typ_fold_subgr"/>
</dbReference>
<evidence type="ECO:0000256" key="5">
    <source>
        <dbReference type="ARBA" id="ARBA00022801"/>
    </source>
</evidence>
<evidence type="ECO:0000256" key="3">
    <source>
        <dbReference type="ARBA" id="ARBA00022722"/>
    </source>
</evidence>
<dbReference type="InterPro" id="IPR020539">
    <property type="entry name" value="RNase_P_CS"/>
</dbReference>